<comment type="caution">
    <text evidence="1">The sequence shown here is derived from an EMBL/GenBank/DDBJ whole genome shotgun (WGS) entry which is preliminary data.</text>
</comment>
<accession>A0A3P3RKP0</accession>
<proteinExistence type="predicted"/>
<evidence type="ECO:0000313" key="1">
    <source>
        <dbReference type="EMBL" id="RRJ34091.1"/>
    </source>
</evidence>
<gene>
    <name evidence="1" type="ORF">EIK79_00940</name>
</gene>
<name>A0A3P3RKP0_9EURY</name>
<dbReference type="AlphaFoldDB" id="A0A3P3RKP0"/>
<dbReference type="Proteomes" id="UP000282322">
    <property type="component" value="Unassembled WGS sequence"/>
</dbReference>
<dbReference type="RefSeq" id="WP_124953261.1">
    <property type="nucleotide sequence ID" value="NZ_RRCH01000002.1"/>
</dbReference>
<sequence>MVMFVPSTVRDESLSLDQRDGLRRWVRKHHTHESFQPPLLFALVVAGDKPATHITPRSWAFPDSQFETDDRFLAFVDRLDLEAHALRGGHGWYVAPTHARFDLLPSSVRAPITAAWHRRLGTVFGYPPTAIEHFIETDSRVDPRARVEHDGFAPEEIAYTKLVFYRHDDSIAGYERAIENGKTMRDRFAELAEHWEIPTLDQLAEEYYQLAVAVYSGDRDAFPGELTDFRMIARG</sequence>
<dbReference type="EMBL" id="RRCH01000002">
    <property type="protein sequence ID" value="RRJ34091.1"/>
    <property type="molecule type" value="Genomic_DNA"/>
</dbReference>
<evidence type="ECO:0000313" key="2">
    <source>
        <dbReference type="Proteomes" id="UP000282322"/>
    </source>
</evidence>
<keyword evidence="2" id="KW-1185">Reference proteome</keyword>
<reference evidence="1 2" key="1">
    <citation type="submission" date="2018-11" db="EMBL/GenBank/DDBJ databases">
        <title>Taxonoimc description of Halomarina strain SPP-AMP-1.</title>
        <authorList>
            <person name="Pal Y."/>
            <person name="Srinivasana K."/>
            <person name="Verma A."/>
            <person name="Kumar P."/>
        </authorList>
    </citation>
    <scope>NUCLEOTIDE SEQUENCE [LARGE SCALE GENOMIC DNA]</scope>
    <source>
        <strain evidence="1 2">SPP-AMP-1</strain>
    </source>
</reference>
<organism evidence="1 2">
    <name type="scientific">Halocatena pleomorpha</name>
    <dbReference type="NCBI Taxonomy" id="1785090"/>
    <lineage>
        <taxon>Archaea</taxon>
        <taxon>Methanobacteriati</taxon>
        <taxon>Methanobacteriota</taxon>
        <taxon>Stenosarchaea group</taxon>
        <taxon>Halobacteria</taxon>
        <taxon>Halobacteriales</taxon>
        <taxon>Natronomonadaceae</taxon>
        <taxon>Halocatena</taxon>
    </lineage>
</organism>
<protein>
    <submittedName>
        <fullName evidence="1">Uncharacterized protein</fullName>
    </submittedName>
</protein>